<evidence type="ECO:0000313" key="2">
    <source>
        <dbReference type="Proteomes" id="UP000265520"/>
    </source>
</evidence>
<proteinExistence type="predicted"/>
<reference evidence="1 2" key="1">
    <citation type="journal article" date="2018" name="Front. Plant Sci.">
        <title>Red Clover (Trifolium pratense) and Zigzag Clover (T. medium) - A Picture of Genomic Similarities and Differences.</title>
        <authorList>
            <person name="Dluhosova J."/>
            <person name="Istvanek J."/>
            <person name="Nedelnik J."/>
            <person name="Repkova J."/>
        </authorList>
    </citation>
    <scope>NUCLEOTIDE SEQUENCE [LARGE SCALE GENOMIC DNA]</scope>
    <source>
        <strain evidence="2">cv. 10/8</strain>
        <tissue evidence="1">Leaf</tissue>
    </source>
</reference>
<protein>
    <submittedName>
        <fullName evidence="1">Uncharacterized protein</fullName>
    </submittedName>
</protein>
<dbReference type="AlphaFoldDB" id="A0A392SYH3"/>
<dbReference type="EMBL" id="LXQA010457930">
    <property type="protein sequence ID" value="MCI53105.1"/>
    <property type="molecule type" value="Genomic_DNA"/>
</dbReference>
<name>A0A392SYH3_9FABA</name>
<comment type="caution">
    <text evidence="1">The sequence shown here is derived from an EMBL/GenBank/DDBJ whole genome shotgun (WGS) entry which is preliminary data.</text>
</comment>
<evidence type="ECO:0000313" key="1">
    <source>
        <dbReference type="EMBL" id="MCI53105.1"/>
    </source>
</evidence>
<keyword evidence="2" id="KW-1185">Reference proteome</keyword>
<sequence length="54" mass="5611">RWEVGRLRGSCQFGPVWGVAGSDLVAEGNPHVAGEAKVADGNPDVVVDVVHSDV</sequence>
<dbReference type="Proteomes" id="UP000265520">
    <property type="component" value="Unassembled WGS sequence"/>
</dbReference>
<accession>A0A392SYH3</accession>
<organism evidence="1 2">
    <name type="scientific">Trifolium medium</name>
    <dbReference type="NCBI Taxonomy" id="97028"/>
    <lineage>
        <taxon>Eukaryota</taxon>
        <taxon>Viridiplantae</taxon>
        <taxon>Streptophyta</taxon>
        <taxon>Embryophyta</taxon>
        <taxon>Tracheophyta</taxon>
        <taxon>Spermatophyta</taxon>
        <taxon>Magnoliopsida</taxon>
        <taxon>eudicotyledons</taxon>
        <taxon>Gunneridae</taxon>
        <taxon>Pentapetalae</taxon>
        <taxon>rosids</taxon>
        <taxon>fabids</taxon>
        <taxon>Fabales</taxon>
        <taxon>Fabaceae</taxon>
        <taxon>Papilionoideae</taxon>
        <taxon>50 kb inversion clade</taxon>
        <taxon>NPAAA clade</taxon>
        <taxon>Hologalegina</taxon>
        <taxon>IRL clade</taxon>
        <taxon>Trifolieae</taxon>
        <taxon>Trifolium</taxon>
    </lineage>
</organism>
<feature type="non-terminal residue" evidence="1">
    <location>
        <position position="1"/>
    </location>
</feature>